<sequence length="71" mass="8044">MEKNDQLLATRLVTTRPTNPRHHGGDSFSYRHVRAPDGKWVVAEIALLGSLTWILRQLVYAAKDTDVINDD</sequence>
<dbReference type="Proteomes" id="UP000249432">
    <property type="component" value="Unassembled WGS sequence"/>
</dbReference>
<protein>
    <submittedName>
        <fullName evidence="2">Uncharacterized protein</fullName>
    </submittedName>
</protein>
<dbReference type="AlphaFoldDB" id="A0A2W5SJF3"/>
<gene>
    <name evidence="2" type="ORF">DI525_10325</name>
</gene>
<evidence type="ECO:0000313" key="2">
    <source>
        <dbReference type="EMBL" id="PZR03329.1"/>
    </source>
</evidence>
<proteinExistence type="predicted"/>
<evidence type="ECO:0000256" key="1">
    <source>
        <dbReference type="SAM" id="MobiDB-lite"/>
    </source>
</evidence>
<feature type="region of interest" description="Disordered" evidence="1">
    <location>
        <begin position="1"/>
        <end position="28"/>
    </location>
</feature>
<accession>A0A2W5SJF3</accession>
<comment type="caution">
    <text evidence="2">The sequence shown here is derived from an EMBL/GenBank/DDBJ whole genome shotgun (WGS) entry which is preliminary data.</text>
</comment>
<organism evidence="2 3">
    <name type="scientific">Corynebacterium kroppenstedtii</name>
    <dbReference type="NCBI Taxonomy" id="161879"/>
    <lineage>
        <taxon>Bacteria</taxon>
        <taxon>Bacillati</taxon>
        <taxon>Actinomycetota</taxon>
        <taxon>Actinomycetes</taxon>
        <taxon>Mycobacteriales</taxon>
        <taxon>Corynebacteriaceae</taxon>
        <taxon>Corynebacterium</taxon>
    </lineage>
</organism>
<name>A0A2W5SJF3_9CORY</name>
<reference evidence="2 3" key="1">
    <citation type="submission" date="2017-08" db="EMBL/GenBank/DDBJ databases">
        <title>Infants hospitalized years apart are colonized by the same room-sourced microbial strains.</title>
        <authorList>
            <person name="Brooks B."/>
            <person name="Olm M.R."/>
            <person name="Firek B.A."/>
            <person name="Baker R."/>
            <person name="Thomas B.C."/>
            <person name="Morowitz M.J."/>
            <person name="Banfield J.F."/>
        </authorList>
    </citation>
    <scope>NUCLEOTIDE SEQUENCE [LARGE SCALE GENOMIC DNA]</scope>
    <source>
        <strain evidence="2">S2_003_000_R1_3</strain>
    </source>
</reference>
<dbReference type="EMBL" id="QFRA01000044">
    <property type="protein sequence ID" value="PZR03329.1"/>
    <property type="molecule type" value="Genomic_DNA"/>
</dbReference>
<evidence type="ECO:0000313" key="3">
    <source>
        <dbReference type="Proteomes" id="UP000249432"/>
    </source>
</evidence>